<feature type="region of interest" description="Disordered" evidence="7">
    <location>
        <begin position="1"/>
        <end position="65"/>
    </location>
</feature>
<feature type="transmembrane region" description="Helical" evidence="8">
    <location>
        <begin position="690"/>
        <end position="711"/>
    </location>
</feature>
<evidence type="ECO:0000256" key="6">
    <source>
        <dbReference type="ARBA" id="ARBA00023180"/>
    </source>
</evidence>
<proteinExistence type="inferred from homology"/>
<name>A0ABY7D9E9_MYAAR</name>
<feature type="transmembrane region" description="Helical" evidence="8">
    <location>
        <begin position="602"/>
        <end position="622"/>
    </location>
</feature>
<comment type="similarity">
    <text evidence="2">Belongs to the polycystin family.</text>
</comment>
<feature type="transmembrane region" description="Helical" evidence="8">
    <location>
        <begin position="788"/>
        <end position="813"/>
    </location>
</feature>
<dbReference type="InterPro" id="IPR013122">
    <property type="entry name" value="PKD1_2_channel"/>
</dbReference>
<evidence type="ECO:0000256" key="1">
    <source>
        <dbReference type="ARBA" id="ARBA00004141"/>
    </source>
</evidence>
<feature type="domain" description="Polycystin cation channel PKD1/PKD2" evidence="9">
    <location>
        <begin position="595"/>
        <end position="814"/>
    </location>
</feature>
<feature type="transmembrane region" description="Helical" evidence="8">
    <location>
        <begin position="731"/>
        <end position="752"/>
    </location>
</feature>
<evidence type="ECO:0000256" key="2">
    <source>
        <dbReference type="ARBA" id="ARBA00007200"/>
    </source>
</evidence>
<dbReference type="InterPro" id="IPR003915">
    <property type="entry name" value="PKD_2"/>
</dbReference>
<dbReference type="PANTHER" id="PTHR10877:SF150">
    <property type="entry name" value="REJ DOMAIN-CONTAINING PROTEIN"/>
    <property type="match status" value="1"/>
</dbReference>
<dbReference type="PANTHER" id="PTHR10877">
    <property type="entry name" value="POLYCYSTIN FAMILY MEMBER"/>
    <property type="match status" value="1"/>
</dbReference>
<evidence type="ECO:0000313" key="11">
    <source>
        <dbReference type="EMBL" id="WAQ94272.1"/>
    </source>
</evidence>
<evidence type="ECO:0000256" key="5">
    <source>
        <dbReference type="ARBA" id="ARBA00023136"/>
    </source>
</evidence>
<keyword evidence="12" id="KW-1185">Reference proteome</keyword>
<sequence length="848" mass="94406">MKVGHHIPSREGSGNYKQSWSIPVLDEGRPSYSPTGEDRGNYKQSWSIPVLDEGRPSYSLTGEDRGNYKQSWSIPVLDEGKPSYSLTGEDRGNYKQSWSIPVFDEGKPSYSLTGEDRNNPGVSQCSMKVSHDISSLGRTEATINNPGVSQCSMKCSMKVGHHIPSREGSGNYKQSWSIPVLDEGRPSYSLTGEDRGNYKQSWSIPVLDEEATINNPGVSQCWMKVSHDIPSLGRTVATINNPGVSQCWMKCWMKVGHHIPSLGRIEATINNPGVSQCSMKVGHHIPSLGRAVATINNPGGFQCLMKVGHHIPSLGRTVATINTPGEDSGNCKQSWSIPVLDEGKPSYSLTSLGRTVATRNNPGGFQCLMKCSMKVGHHIPSREGSGNYKQSWSIPVLDEGRPSYSLTGEDRGNYKQSWSIPVLDEGRPSYSLTGEDRGNYKQSWSIPVFDEVFYEGRPSYSLTGEGSGNYKQSWSIPVLYEGRPSYSLTGEDSGNYKQSWSIPVLDEDYAINPWIHQSGWSLKTLPFVGSHATYSGGGYVLPLSGQEQRDTVFLEFTFYNPNVDMFTVGVYMFEFTNTGGVYPSHQEISTSLHHYSSSYGKFVAVCEVLFAAFNLTFIIIEVKKFRKQGKSEYFSSIWTIIELCQIGMAVAVVVMFVQRVLAVGSVMDDFKSSKGETFVSFYPAVFWDAVLMYVMGGLMTTVILITIKLLIFNRKMFLLSYTLSAVHMHLLSFLLIFAITTFAFAAFSYLLFNSVFRGYKTLGDALVSNVSLLMGIADFVGLYEYNRIIGVVFLFSFVFTVYFGVMTFVQAILNVGRIEARDRIKGKKNHLDHINYITSKLKMLVQQK</sequence>
<dbReference type="Pfam" id="PF08016">
    <property type="entry name" value="PKD_channel"/>
    <property type="match status" value="1"/>
</dbReference>
<evidence type="ECO:0000256" key="7">
    <source>
        <dbReference type="SAM" id="MobiDB-lite"/>
    </source>
</evidence>
<evidence type="ECO:0000256" key="8">
    <source>
        <dbReference type="SAM" id="Phobius"/>
    </source>
</evidence>
<dbReference type="PRINTS" id="PR01433">
    <property type="entry name" value="POLYCYSTIN2"/>
</dbReference>
<dbReference type="EMBL" id="CP111012">
    <property type="protein sequence ID" value="WAQ94272.1"/>
    <property type="molecule type" value="Genomic_DNA"/>
</dbReference>
<keyword evidence="4 8" id="KW-1133">Transmembrane helix</keyword>
<reference evidence="11" key="1">
    <citation type="submission" date="2022-11" db="EMBL/GenBank/DDBJ databases">
        <title>Centuries of genome instability and evolution in soft-shell clam transmissible cancer (bioRxiv).</title>
        <authorList>
            <person name="Hart S.F.M."/>
            <person name="Yonemitsu M.A."/>
            <person name="Giersch R.M."/>
            <person name="Beal B.F."/>
            <person name="Arriagada G."/>
            <person name="Davis B.W."/>
            <person name="Ostrander E.A."/>
            <person name="Goff S.P."/>
            <person name="Metzger M.J."/>
        </authorList>
    </citation>
    <scope>NUCLEOTIDE SEQUENCE</scope>
    <source>
        <strain evidence="11">MELC-2E11</strain>
        <tissue evidence="11">Siphon/mantle</tissue>
    </source>
</reference>
<keyword evidence="6" id="KW-0325">Glycoprotein</keyword>
<dbReference type="Pfam" id="PF20519">
    <property type="entry name" value="Polycystin_dom"/>
    <property type="match status" value="1"/>
</dbReference>
<keyword evidence="5 8" id="KW-0472">Membrane</keyword>
<evidence type="ECO:0000256" key="3">
    <source>
        <dbReference type="ARBA" id="ARBA00022692"/>
    </source>
</evidence>
<accession>A0ABY7D9E9</accession>
<evidence type="ECO:0000259" key="9">
    <source>
        <dbReference type="Pfam" id="PF08016"/>
    </source>
</evidence>
<evidence type="ECO:0000256" key="4">
    <source>
        <dbReference type="ARBA" id="ARBA00022989"/>
    </source>
</evidence>
<comment type="subcellular location">
    <subcellularLocation>
        <location evidence="1">Membrane</location>
        <topology evidence="1">Multi-pass membrane protein</topology>
    </subcellularLocation>
</comment>
<evidence type="ECO:0000259" key="10">
    <source>
        <dbReference type="Pfam" id="PF20519"/>
    </source>
</evidence>
<dbReference type="InterPro" id="IPR051223">
    <property type="entry name" value="Polycystin"/>
</dbReference>
<protein>
    <submittedName>
        <fullName evidence="11">PKD2-like protein</fullName>
    </submittedName>
</protein>
<keyword evidence="3 8" id="KW-0812">Transmembrane</keyword>
<organism evidence="11 12">
    <name type="scientific">Mya arenaria</name>
    <name type="common">Soft-shell clam</name>
    <dbReference type="NCBI Taxonomy" id="6604"/>
    <lineage>
        <taxon>Eukaryota</taxon>
        <taxon>Metazoa</taxon>
        <taxon>Spiralia</taxon>
        <taxon>Lophotrochozoa</taxon>
        <taxon>Mollusca</taxon>
        <taxon>Bivalvia</taxon>
        <taxon>Autobranchia</taxon>
        <taxon>Heteroconchia</taxon>
        <taxon>Euheterodonta</taxon>
        <taxon>Imparidentia</taxon>
        <taxon>Neoheterodontei</taxon>
        <taxon>Myida</taxon>
        <taxon>Myoidea</taxon>
        <taxon>Myidae</taxon>
        <taxon>Mya</taxon>
    </lineage>
</organism>
<gene>
    <name evidence="11" type="ORF">MAR_006743</name>
</gene>
<dbReference type="InterPro" id="IPR046791">
    <property type="entry name" value="Polycystin_dom"/>
</dbReference>
<evidence type="ECO:0000313" key="12">
    <source>
        <dbReference type="Proteomes" id="UP001164746"/>
    </source>
</evidence>
<dbReference type="Proteomes" id="UP001164746">
    <property type="component" value="Chromosome 1"/>
</dbReference>
<feature type="domain" description="Polycystin" evidence="10">
    <location>
        <begin position="551"/>
        <end position="592"/>
    </location>
</feature>
<feature type="transmembrane region" description="Helical" evidence="8">
    <location>
        <begin position="634"/>
        <end position="657"/>
    </location>
</feature>